<evidence type="ECO:0000313" key="5">
    <source>
        <dbReference type="Proteomes" id="UP000215335"/>
    </source>
</evidence>
<evidence type="ECO:0000313" key="4">
    <source>
        <dbReference type="EMBL" id="OXU24708.1"/>
    </source>
</evidence>
<dbReference type="OrthoDB" id="4033880at2759"/>
<feature type="domain" description="ENTH" evidence="3">
    <location>
        <begin position="18"/>
        <end position="151"/>
    </location>
</feature>
<feature type="compositionally biased region" description="Acidic residues" evidence="2">
    <location>
        <begin position="219"/>
        <end position="230"/>
    </location>
</feature>
<evidence type="ECO:0000256" key="2">
    <source>
        <dbReference type="SAM" id="MobiDB-lite"/>
    </source>
</evidence>
<dbReference type="GO" id="GO:0051083">
    <property type="term" value="P:'de novo' cotranslational protein folding"/>
    <property type="evidence" value="ECO:0007669"/>
    <property type="project" value="TreeGrafter"/>
</dbReference>
<reference evidence="4 5" key="1">
    <citation type="journal article" date="2017" name="Curr. Biol.">
        <title>The Evolution of Venom by Co-option of Single-Copy Genes.</title>
        <authorList>
            <person name="Martinson E.O."/>
            <person name="Mrinalini"/>
            <person name="Kelkar Y.D."/>
            <person name="Chang C.H."/>
            <person name="Werren J.H."/>
        </authorList>
    </citation>
    <scope>NUCLEOTIDE SEQUENCE [LARGE SCALE GENOMIC DNA]</scope>
    <source>
        <strain evidence="4 5">Alberta</strain>
        <tissue evidence="4">Whole body</tissue>
    </source>
</reference>
<feature type="compositionally biased region" description="Polar residues" evidence="2">
    <location>
        <begin position="297"/>
        <end position="308"/>
    </location>
</feature>
<gene>
    <name evidence="4" type="ORF">TSAR_000919</name>
</gene>
<dbReference type="InterPro" id="IPR008942">
    <property type="entry name" value="ENTH_VHS"/>
</dbReference>
<accession>A0A232F2K0</accession>
<dbReference type="PANTHER" id="PTHR15830">
    <property type="entry name" value="TELOMERE LENGTH REGULATION PROTEIN TEL2 FAMILY MEMBER"/>
    <property type="match status" value="1"/>
</dbReference>
<dbReference type="Pfam" id="PF01417">
    <property type="entry name" value="ENTH"/>
    <property type="match status" value="1"/>
</dbReference>
<dbReference type="FunFam" id="1.25.40.90:FF:000006">
    <property type="entry name" value="Clathrin interactor 1"/>
    <property type="match status" value="1"/>
</dbReference>
<dbReference type="GO" id="GO:0005829">
    <property type="term" value="C:cytosol"/>
    <property type="evidence" value="ECO:0007669"/>
    <property type="project" value="TreeGrafter"/>
</dbReference>
<dbReference type="InterPro" id="IPR016024">
    <property type="entry name" value="ARM-type_fold"/>
</dbReference>
<dbReference type="STRING" id="543379.A0A232F2K0"/>
<dbReference type="Gene3D" id="1.25.40.90">
    <property type="match status" value="1"/>
</dbReference>
<dbReference type="CDD" id="cd16989">
    <property type="entry name" value="ENTH_EpsinR"/>
    <property type="match status" value="1"/>
</dbReference>
<feature type="region of interest" description="Disordered" evidence="2">
    <location>
        <begin position="318"/>
        <end position="387"/>
    </location>
</feature>
<feature type="compositionally biased region" description="Polar residues" evidence="2">
    <location>
        <begin position="366"/>
        <end position="376"/>
    </location>
</feature>
<dbReference type="InterPro" id="IPR019337">
    <property type="entry name" value="Telomere_length_regulation_dom"/>
</dbReference>
<feature type="compositionally biased region" description="Polar residues" evidence="2">
    <location>
        <begin position="1511"/>
        <end position="1523"/>
    </location>
</feature>
<feature type="region of interest" description="Disordered" evidence="2">
    <location>
        <begin position="1441"/>
        <end position="1461"/>
    </location>
</feature>
<feature type="compositionally biased region" description="Basic and acidic residues" evidence="2">
    <location>
        <begin position="204"/>
        <end position="216"/>
    </location>
</feature>
<dbReference type="InterPro" id="IPR051970">
    <property type="entry name" value="TEL2_Regulation"/>
</dbReference>
<evidence type="ECO:0000259" key="3">
    <source>
        <dbReference type="PROSITE" id="PS50942"/>
    </source>
</evidence>
<feature type="compositionally biased region" description="Gly residues" evidence="2">
    <location>
        <begin position="172"/>
        <end position="181"/>
    </location>
</feature>
<dbReference type="SUPFAM" id="SSF48371">
    <property type="entry name" value="ARM repeat"/>
    <property type="match status" value="1"/>
</dbReference>
<feature type="compositionally biased region" description="Basic and acidic residues" evidence="2">
    <location>
        <begin position="244"/>
        <end position="260"/>
    </location>
</feature>
<comment type="caution">
    <text evidence="4">The sequence shown here is derived from an EMBL/GenBank/DDBJ whole genome shotgun (WGS) entry which is preliminary data.</text>
</comment>
<keyword evidence="5" id="KW-1185">Reference proteome</keyword>
<comment type="similarity">
    <text evidence="1">Belongs to the TEL2 family.</text>
</comment>
<dbReference type="PROSITE" id="PS50942">
    <property type="entry name" value="ENTH"/>
    <property type="match status" value="1"/>
</dbReference>
<feature type="compositionally biased region" description="Polar residues" evidence="2">
    <location>
        <begin position="1477"/>
        <end position="1499"/>
    </location>
</feature>
<dbReference type="Proteomes" id="UP000215335">
    <property type="component" value="Unassembled WGS sequence"/>
</dbReference>
<dbReference type="InterPro" id="IPR038528">
    <property type="entry name" value="TEL2_C_sf"/>
</dbReference>
<feature type="region of interest" description="Disordered" evidence="2">
    <location>
        <begin position="151"/>
        <end position="281"/>
    </location>
</feature>
<dbReference type="Pfam" id="PF10193">
    <property type="entry name" value="Telomere_reg-2"/>
    <property type="match status" value="1"/>
</dbReference>
<protein>
    <recommendedName>
        <fullName evidence="3">ENTH domain-containing protein</fullName>
    </recommendedName>
</protein>
<dbReference type="EMBL" id="NNAY01001214">
    <property type="protein sequence ID" value="OXU24708.1"/>
    <property type="molecule type" value="Genomic_DNA"/>
</dbReference>
<organism evidence="4 5">
    <name type="scientific">Trichomalopsis sarcophagae</name>
    <dbReference type="NCBI Taxonomy" id="543379"/>
    <lineage>
        <taxon>Eukaryota</taxon>
        <taxon>Metazoa</taxon>
        <taxon>Ecdysozoa</taxon>
        <taxon>Arthropoda</taxon>
        <taxon>Hexapoda</taxon>
        <taxon>Insecta</taxon>
        <taxon>Pterygota</taxon>
        <taxon>Neoptera</taxon>
        <taxon>Endopterygota</taxon>
        <taxon>Hymenoptera</taxon>
        <taxon>Apocrita</taxon>
        <taxon>Proctotrupomorpha</taxon>
        <taxon>Chalcidoidea</taxon>
        <taxon>Pteromalidae</taxon>
        <taxon>Pteromalinae</taxon>
        <taxon>Trichomalopsis</taxon>
    </lineage>
</organism>
<dbReference type="SMART" id="SM00273">
    <property type="entry name" value="ENTH"/>
    <property type="match status" value="1"/>
</dbReference>
<sequence length="1530" mass="172433">MSISKKGKVVVSIFQMTNVVMNYTDTEAKVREATNDDAWGPTGAMMQELAQATFTYEQFPEVMSMLWKRMLQENKRNWRRTYKSLLLLNYLVRNGSERVVTSSREHIYDLRSLENYSFIDEFGKDQGINIRHKVRELIDFIQDDDKLREERKKAKKNKDKYIGMSSEAMGMRLGGGGGGGDRWMDNPKWASNKSSGGGGDGYNDWDRGDNRSRGFEDANNSDDGEREDSDNETHTSPRKNPGTGERREYRDTMESVDRVPKPVTNPATNTTSPVRAPRTIKKVDLGAAANYGKDQPNLMTSPVKQPPQRSRNEILNDIFDSQNDNNGTVTKTDNDDDDFNPRADNYAPLPTSQNVSSGDFGDFTSAFGSPPTSKPQESGGDEFADFTSAFDSGLSISQQPPQSQQPQISLLGATIPNIGNPMADNLMAPLGTQVDTGFGAGNDLFNTMQSRTLVNQPQTINNSNNNTTMSNTDLLSDLAGFNAPLAPTNNINNANLFNSDTSPFNNTASSGNIKERHTYEKLANQHLLETLQTVSSSKSQNSLKQLRGRILEYSKFLPGPLTPQRFIGLDISYELDVILYSRVLESLVHIFDPNWPLIEGQLDQSVRDVFIVDGANCQILNESLLILTQELKVTEDFSVIKCFAVFLEELIKSDAILSAMVISSRATGVSDFERSTEHEIWQSIIQIVISLPNRVANRMQRNLLDTFKLKNFTSIISFHVTRAIYFLNEATYQNKTEVDTKIISMLLSKMFLLLSRDDLQPLVDIIVEWCISKVNNIQLLIHKILLEIDSHGIENLAIMFMKHLKFTPDILGNLVINENWRHALITRIPLMSWYNDDRILKNFVSYLFYTQTSDDRILINLVINLLDVWGDQSALNHTTFDQHLYITKLIILSVKCMKGQIIPSERDQILKLVFSGIPTHLGSTDVAIRGIGMITGETLTSLLIHDSEVEKLKFEYDGMGKNLLILIETLKNLKIESTEEKMEESKVLTLGEIEFENIGNKKLFELGVECKILKNISITVSQEFVRNPDVNQSIISHKSTNTTSQILPAQLEEELDSDDDLVPYDLSNDIKSSEKLKPLYLRDIRDNLVHTESKDPEKSAEIFEETLKVSEELILMQLQNDDPSFACELLEIFLSLQERSSVENFEVLVFKACIAIVTVHPKQTAEYICKQFHSELSKYSVQDRLLMLNVLCEAANRLSAVEISKADIATKEVAIPAKKKKLSKPVSLFIETDKSRKYETLYDDDFDDSIEEASLGVDWHEVVQRRISTKTRHFAHSTKLPSTTVNKFGNVVDSFFYPLIHGFGNARHSFMYELPRSYHDQECILLTRFLETLASIMTNAQNCTAAPRMAKEILELAWVLRYHDNAKVRLAVVKCVAAVLVSVPEFELKGDLLSALMEIRMWLIDLTQNTFKGDPDRDCKELGRHVLYLVDSVVQGMIKSSTSTKNHQTNNQSQQSQQVGSTWKGAGLNIDLDNIMGSKSNKSGPAPTMNQLASNSPQHQVRPPIGMPTMGYTSPLPQQQPNATFFPAFQ</sequence>
<dbReference type="GO" id="GO:0042162">
    <property type="term" value="F:telomeric DNA binding"/>
    <property type="evidence" value="ECO:0007669"/>
    <property type="project" value="TreeGrafter"/>
</dbReference>
<dbReference type="GO" id="GO:0051879">
    <property type="term" value="F:Hsp90 protein binding"/>
    <property type="evidence" value="ECO:0007669"/>
    <property type="project" value="TreeGrafter"/>
</dbReference>
<feature type="region of interest" description="Disordered" evidence="2">
    <location>
        <begin position="1474"/>
        <end position="1530"/>
    </location>
</feature>
<dbReference type="InterPro" id="IPR013809">
    <property type="entry name" value="ENTH"/>
</dbReference>
<dbReference type="PANTHER" id="PTHR15830:SF10">
    <property type="entry name" value="TELOMERE LENGTH REGULATION PROTEIN TEL2 HOMOLOG"/>
    <property type="match status" value="1"/>
</dbReference>
<evidence type="ECO:0000256" key="1">
    <source>
        <dbReference type="ARBA" id="ARBA00006133"/>
    </source>
</evidence>
<feature type="region of interest" description="Disordered" evidence="2">
    <location>
        <begin position="289"/>
        <end position="308"/>
    </location>
</feature>
<dbReference type="SUPFAM" id="SSF48464">
    <property type="entry name" value="ENTH/VHS domain"/>
    <property type="match status" value="1"/>
</dbReference>
<name>A0A232F2K0_9HYME</name>
<proteinExistence type="inferred from homology"/>
<dbReference type="Gene3D" id="1.25.40.720">
    <property type="entry name" value="Telomere length regulation protein 2, C-terminal domain"/>
    <property type="match status" value="2"/>
</dbReference>